<dbReference type="EMBL" id="GBXM01046131">
    <property type="protein sequence ID" value="JAH62446.1"/>
    <property type="molecule type" value="Transcribed_RNA"/>
</dbReference>
<reference evidence="1" key="1">
    <citation type="submission" date="2014-11" db="EMBL/GenBank/DDBJ databases">
        <authorList>
            <person name="Amaro Gonzalez C."/>
        </authorList>
    </citation>
    <scope>NUCLEOTIDE SEQUENCE</scope>
</reference>
<name>A0A0E9U9D2_ANGAN</name>
<organism evidence="1">
    <name type="scientific">Anguilla anguilla</name>
    <name type="common">European freshwater eel</name>
    <name type="synonym">Muraena anguilla</name>
    <dbReference type="NCBI Taxonomy" id="7936"/>
    <lineage>
        <taxon>Eukaryota</taxon>
        <taxon>Metazoa</taxon>
        <taxon>Chordata</taxon>
        <taxon>Craniata</taxon>
        <taxon>Vertebrata</taxon>
        <taxon>Euteleostomi</taxon>
        <taxon>Actinopterygii</taxon>
        <taxon>Neopterygii</taxon>
        <taxon>Teleostei</taxon>
        <taxon>Anguilliformes</taxon>
        <taxon>Anguillidae</taxon>
        <taxon>Anguilla</taxon>
    </lineage>
</organism>
<accession>A0A0E9U9D2</accession>
<proteinExistence type="predicted"/>
<dbReference type="AlphaFoldDB" id="A0A0E9U9D2"/>
<reference evidence="1" key="2">
    <citation type="journal article" date="2015" name="Fish Shellfish Immunol.">
        <title>Early steps in the European eel (Anguilla anguilla)-Vibrio vulnificus interaction in the gills: Role of the RtxA13 toxin.</title>
        <authorList>
            <person name="Callol A."/>
            <person name="Pajuelo D."/>
            <person name="Ebbesson L."/>
            <person name="Teles M."/>
            <person name="MacKenzie S."/>
            <person name="Amaro C."/>
        </authorList>
    </citation>
    <scope>NUCLEOTIDE SEQUENCE</scope>
</reference>
<evidence type="ECO:0000313" key="1">
    <source>
        <dbReference type="EMBL" id="JAH62446.1"/>
    </source>
</evidence>
<protein>
    <submittedName>
        <fullName evidence="1">Uncharacterized protein</fullName>
    </submittedName>
</protein>
<sequence length="40" mass="4497">MTESLLMGSFCRMLVLQSKLFSGPEVLACVVISELNHKRE</sequence>